<dbReference type="AlphaFoldDB" id="A0AA37UPI4"/>
<proteinExistence type="predicted"/>
<keyword evidence="3" id="KW-1185">Reference proteome</keyword>
<dbReference type="InterPro" id="IPR025309">
    <property type="entry name" value="KTSC_dom"/>
</dbReference>
<comment type="caution">
    <text evidence="2">The sequence shown here is derived from an EMBL/GenBank/DDBJ whole genome shotgun (WGS) entry which is preliminary data.</text>
</comment>
<dbReference type="RefSeq" id="WP_284233753.1">
    <property type="nucleotide sequence ID" value="NZ_BSUL01000001.1"/>
</dbReference>
<evidence type="ECO:0000259" key="1">
    <source>
        <dbReference type="Pfam" id="PF13619"/>
    </source>
</evidence>
<gene>
    <name evidence="2" type="ORF">GCM10025874_27930</name>
</gene>
<accession>A0AA37UPI4</accession>
<evidence type="ECO:0000313" key="3">
    <source>
        <dbReference type="Proteomes" id="UP001157160"/>
    </source>
</evidence>
<evidence type="ECO:0000313" key="2">
    <source>
        <dbReference type="EMBL" id="GMA29540.1"/>
    </source>
</evidence>
<name>A0AA37UPI4_9MICO</name>
<reference evidence="2 3" key="1">
    <citation type="journal article" date="2014" name="Int. J. Syst. Evol. Microbiol.">
        <title>Complete genome sequence of Corynebacterium casei LMG S-19264T (=DSM 44701T), isolated from a smear-ripened cheese.</title>
        <authorList>
            <consortium name="US DOE Joint Genome Institute (JGI-PGF)"/>
            <person name="Walter F."/>
            <person name="Albersmeier A."/>
            <person name="Kalinowski J."/>
            <person name="Ruckert C."/>
        </authorList>
    </citation>
    <scope>NUCLEOTIDE SEQUENCE [LARGE SCALE GENOMIC DNA]</scope>
    <source>
        <strain evidence="2 3">NBRC 112289</strain>
    </source>
</reference>
<protein>
    <recommendedName>
        <fullName evidence="1">KTSC domain-containing protein</fullName>
    </recommendedName>
</protein>
<dbReference type="EMBL" id="BSUL01000001">
    <property type="protein sequence ID" value="GMA29540.1"/>
    <property type="molecule type" value="Genomic_DNA"/>
</dbReference>
<dbReference type="Proteomes" id="UP001157160">
    <property type="component" value="Unassembled WGS sequence"/>
</dbReference>
<organism evidence="2 3">
    <name type="scientific">Arenivirga flava</name>
    <dbReference type="NCBI Taxonomy" id="1930060"/>
    <lineage>
        <taxon>Bacteria</taxon>
        <taxon>Bacillati</taxon>
        <taxon>Actinomycetota</taxon>
        <taxon>Actinomycetes</taxon>
        <taxon>Micrococcales</taxon>
        <taxon>Microbacteriaceae</taxon>
        <taxon>Arenivirga</taxon>
    </lineage>
</organism>
<dbReference type="Pfam" id="PF13619">
    <property type="entry name" value="KTSC"/>
    <property type="match status" value="1"/>
</dbReference>
<feature type="domain" description="KTSC" evidence="1">
    <location>
        <begin position="7"/>
        <end position="43"/>
    </location>
</feature>
<sequence length="74" mass="8503">MQTNLVTSTRIASVAYELRTRHLILEFKDGTVRDYAGVDIGLYHQVLLPHPWRRVGEQLDALPHRDLHLVAEEA</sequence>